<dbReference type="EMBL" id="VSSQ01062294">
    <property type="protein sequence ID" value="MPN15502.1"/>
    <property type="molecule type" value="Genomic_DNA"/>
</dbReference>
<evidence type="ECO:0000313" key="1">
    <source>
        <dbReference type="EMBL" id="MPN15502.1"/>
    </source>
</evidence>
<dbReference type="AlphaFoldDB" id="A0A645FPJ1"/>
<name>A0A645FPJ1_9ZZZZ</name>
<protein>
    <submittedName>
        <fullName evidence="1">Uncharacterized protein</fullName>
    </submittedName>
</protein>
<accession>A0A645FPJ1</accession>
<organism evidence="1">
    <name type="scientific">bioreactor metagenome</name>
    <dbReference type="NCBI Taxonomy" id="1076179"/>
    <lineage>
        <taxon>unclassified sequences</taxon>
        <taxon>metagenomes</taxon>
        <taxon>ecological metagenomes</taxon>
    </lineage>
</organism>
<comment type="caution">
    <text evidence="1">The sequence shown here is derived from an EMBL/GenBank/DDBJ whole genome shotgun (WGS) entry which is preliminary data.</text>
</comment>
<gene>
    <name evidence="1" type="ORF">SDC9_162836</name>
</gene>
<proteinExistence type="predicted"/>
<sequence length="89" mass="10425">MRYPERRHIVERNDFRDLFAVMLQETAFVIDPRDVQKHIKAYAVFVNRLEQRIDTLRLRQVARLGGDAYAELALEPLLKLQKAGFVDIG</sequence>
<reference evidence="1" key="1">
    <citation type="submission" date="2019-08" db="EMBL/GenBank/DDBJ databases">
        <authorList>
            <person name="Kucharzyk K."/>
            <person name="Murdoch R.W."/>
            <person name="Higgins S."/>
            <person name="Loffler F."/>
        </authorList>
    </citation>
    <scope>NUCLEOTIDE SEQUENCE</scope>
</reference>